<dbReference type="Pfam" id="PF13385">
    <property type="entry name" value="Laminin_G_3"/>
    <property type="match status" value="1"/>
</dbReference>
<organism evidence="2 3">
    <name type="scientific">Chitinophaga defluvii</name>
    <dbReference type="NCBI Taxonomy" id="3163343"/>
    <lineage>
        <taxon>Bacteria</taxon>
        <taxon>Pseudomonadati</taxon>
        <taxon>Bacteroidota</taxon>
        <taxon>Chitinophagia</taxon>
        <taxon>Chitinophagales</taxon>
        <taxon>Chitinophagaceae</taxon>
        <taxon>Chitinophaga</taxon>
    </lineage>
</organism>
<accession>A0ABV2TCJ0</accession>
<evidence type="ECO:0000313" key="2">
    <source>
        <dbReference type="EMBL" id="MET7000749.1"/>
    </source>
</evidence>
<dbReference type="Gene3D" id="2.60.120.200">
    <property type="match status" value="1"/>
</dbReference>
<feature type="chain" id="PRO_5046514576" evidence="1">
    <location>
        <begin position="26"/>
        <end position="581"/>
    </location>
</feature>
<sequence>MSNIKKGKWKGYLLLLAGLPCIWSACNKGFDYVKAPVNLEDSIGNDGRPPKIIYLIVDGARGEAVRDAYVPNITTLTDNALYCWNTLTDSLNTQASSWADMLTGVSKTKHGVVSDDYNGNHLDQYPSIFKYVKAAYPTYRITAYTASAGLSEKLLTGADEKKVLNNDDAVTTSVVNELKQDSVGLIMGQFHAVETAGVQAGFDISRAAYKQAIEHFDKQVGDIITAMQTRKNFKNERWLVVIASSKGGKYPIDPAKDDKTIFSDPALNTFTIYYSPNYRLNYIDRPFGGTRFAGKSVRLFGRDADAVNATVPNTTGVDDYNFGDTTSFTVEMKVKVNPGPNGDYYFTYPSILGKRASFDGGVTGWVMFLESRYWMINFGKTGRGNIQAKGADISDGTWHSIAATIYRRDGRRYTKTFTDGKPGEEKDITDHGDINTTAPLTMGFLPGSVNQAADVNIADVHIWRTPLDENTIKSNACTIGIPDDHPYINYLIGYWPCTDGSGSIFRDNGQLAHDFEIHAPGAYTWDAFSTLICPPASSFLEVLVPSGRDIPQQIFSWLRILPNEAWQLDGHVWVPSLITTK</sequence>
<evidence type="ECO:0000256" key="1">
    <source>
        <dbReference type="SAM" id="SignalP"/>
    </source>
</evidence>
<comment type="caution">
    <text evidence="2">The sequence shown here is derived from an EMBL/GenBank/DDBJ whole genome shotgun (WGS) entry which is preliminary data.</text>
</comment>
<dbReference type="InterPro" id="IPR017850">
    <property type="entry name" value="Alkaline_phosphatase_core_sf"/>
</dbReference>
<protein>
    <submittedName>
        <fullName evidence="2">LamG-like jellyroll fold domain-containing protein</fullName>
    </submittedName>
</protein>
<evidence type="ECO:0000313" key="3">
    <source>
        <dbReference type="Proteomes" id="UP001549749"/>
    </source>
</evidence>
<dbReference type="Proteomes" id="UP001549749">
    <property type="component" value="Unassembled WGS sequence"/>
</dbReference>
<dbReference type="InterPro" id="IPR013320">
    <property type="entry name" value="ConA-like_dom_sf"/>
</dbReference>
<name>A0ABV2TCJ0_9BACT</name>
<keyword evidence="3" id="KW-1185">Reference proteome</keyword>
<dbReference type="SUPFAM" id="SSF53649">
    <property type="entry name" value="Alkaline phosphatase-like"/>
    <property type="match status" value="1"/>
</dbReference>
<gene>
    <name evidence="2" type="ORF">ABR189_25425</name>
</gene>
<dbReference type="Gene3D" id="3.40.720.10">
    <property type="entry name" value="Alkaline Phosphatase, subunit A"/>
    <property type="match status" value="1"/>
</dbReference>
<dbReference type="EMBL" id="JBEXAC010000002">
    <property type="protein sequence ID" value="MET7000749.1"/>
    <property type="molecule type" value="Genomic_DNA"/>
</dbReference>
<proteinExistence type="predicted"/>
<dbReference type="PROSITE" id="PS51257">
    <property type="entry name" value="PROKAR_LIPOPROTEIN"/>
    <property type="match status" value="1"/>
</dbReference>
<feature type="signal peptide" evidence="1">
    <location>
        <begin position="1"/>
        <end position="25"/>
    </location>
</feature>
<dbReference type="SUPFAM" id="SSF49899">
    <property type="entry name" value="Concanavalin A-like lectins/glucanases"/>
    <property type="match status" value="1"/>
</dbReference>
<reference evidence="2 3" key="1">
    <citation type="submission" date="2024-06" db="EMBL/GenBank/DDBJ databases">
        <title>Chitinophaga defluvii sp. nov., isolated from municipal sewage.</title>
        <authorList>
            <person name="Zhang L."/>
        </authorList>
    </citation>
    <scope>NUCLEOTIDE SEQUENCE [LARGE SCALE GENOMIC DNA]</scope>
    <source>
        <strain evidence="2 3">H8</strain>
    </source>
</reference>
<keyword evidence="1" id="KW-0732">Signal</keyword>
<dbReference type="RefSeq" id="WP_354663302.1">
    <property type="nucleotide sequence ID" value="NZ_JBEXAC010000002.1"/>
</dbReference>